<dbReference type="Proteomes" id="UP000292547">
    <property type="component" value="Chromosome"/>
</dbReference>
<dbReference type="CDD" id="cd07043">
    <property type="entry name" value="STAS_anti-anti-sigma_factors"/>
    <property type="match status" value="1"/>
</dbReference>
<name>A0A4V1A062_STRSO</name>
<reference evidence="2 3" key="1">
    <citation type="submission" date="2018-08" db="EMBL/GenBank/DDBJ databases">
        <title>The complete genome sequence of Streptomyces seoulensis, a pioneer strain for nickel superoxide dismutase discovery.</title>
        <authorList>
            <person name="Shin J."/>
            <person name="Lee J.-S."/>
            <person name="Lee E.-J."/>
            <person name="Youn H.-D."/>
        </authorList>
    </citation>
    <scope>NUCLEOTIDE SEQUENCE [LARGE SCALE GENOMIC DNA]</scope>
    <source>
        <strain evidence="2 3">KCTC 9819</strain>
    </source>
</reference>
<gene>
    <name evidence="2" type="ORF">D0Z67_26480</name>
</gene>
<dbReference type="RefSeq" id="WP_031182174.1">
    <property type="nucleotide sequence ID" value="NZ_CP032229.1"/>
</dbReference>
<accession>A0A4V1A062</accession>
<proteinExistence type="predicted"/>
<dbReference type="OrthoDB" id="4298794at2"/>
<evidence type="ECO:0000259" key="1">
    <source>
        <dbReference type="Pfam" id="PF13466"/>
    </source>
</evidence>
<sequence length="113" mass="12071">MAAEPPFEPPLGPVLTVSATDVRLPELILAGDIGAEALRDLEEVLGAPPLHTATAWTVDMSQVTRIDLACAYALLRGATLRPEPAELTIRGPRRAVQRILRNAGLDVVAVIEE</sequence>
<dbReference type="InterPro" id="IPR058548">
    <property type="entry name" value="MlaB-like_STAS"/>
</dbReference>
<evidence type="ECO:0000313" key="2">
    <source>
        <dbReference type="EMBL" id="QBJ93476.1"/>
    </source>
</evidence>
<evidence type="ECO:0000313" key="3">
    <source>
        <dbReference type="Proteomes" id="UP000292547"/>
    </source>
</evidence>
<dbReference type="InterPro" id="IPR036513">
    <property type="entry name" value="STAS_dom_sf"/>
</dbReference>
<protein>
    <submittedName>
        <fullName evidence="2">STAS domain-containing protein</fullName>
    </submittedName>
</protein>
<organism evidence="2 3">
    <name type="scientific">Streptomyces seoulensis</name>
    <dbReference type="NCBI Taxonomy" id="73044"/>
    <lineage>
        <taxon>Bacteria</taxon>
        <taxon>Bacillati</taxon>
        <taxon>Actinomycetota</taxon>
        <taxon>Actinomycetes</taxon>
        <taxon>Kitasatosporales</taxon>
        <taxon>Streptomycetaceae</taxon>
        <taxon>Streptomyces</taxon>
    </lineage>
</organism>
<feature type="domain" description="MlaB-like STAS" evidence="1">
    <location>
        <begin position="29"/>
        <end position="106"/>
    </location>
</feature>
<dbReference type="KEGG" id="sseo:D0Z67_26480"/>
<keyword evidence="3" id="KW-1185">Reference proteome</keyword>
<dbReference type="Pfam" id="PF13466">
    <property type="entry name" value="STAS_2"/>
    <property type="match status" value="1"/>
</dbReference>
<dbReference type="AlphaFoldDB" id="A0A4V1A062"/>
<dbReference type="EMBL" id="CP032229">
    <property type="protein sequence ID" value="QBJ93476.1"/>
    <property type="molecule type" value="Genomic_DNA"/>
</dbReference>
<dbReference type="STRING" id="73044.GCA_000725795_04015"/>
<dbReference type="GeneID" id="300102458"/>
<dbReference type="Gene3D" id="3.30.750.24">
    <property type="entry name" value="STAS domain"/>
    <property type="match status" value="1"/>
</dbReference>
<dbReference type="SUPFAM" id="SSF52091">
    <property type="entry name" value="SpoIIaa-like"/>
    <property type="match status" value="1"/>
</dbReference>